<feature type="compositionally biased region" description="Low complexity" evidence="1">
    <location>
        <begin position="414"/>
        <end position="429"/>
    </location>
</feature>
<dbReference type="Pfam" id="PF02470">
    <property type="entry name" value="MlaD"/>
    <property type="match status" value="1"/>
</dbReference>
<feature type="domain" description="Mce/MlaD" evidence="2">
    <location>
        <begin position="28"/>
        <end position="105"/>
    </location>
</feature>
<sequence>MRRGAGIVLLAVAVLVVVLSTRDGRGGTYRAAAIFDTAGGISPGSAVKIAGVRVGTVRRVRLTPDFKARVEFDIARASAPLRADARCQILPESLISEKYVQCTPGTAPAELATAARSSVPLVPLPRTTVPVSLQDLLDVFAVPTSQRLQIVLDELGLATAGRGADLNAILRRANPALTQADRVLGIVDAQRATVAQAVTQTDRVVARVAHDARSVTRFVDRTADVAAVTARRRAPLADGVRRLPRLLHATRNALRTLDAFATQATPLASRLRTAGPGLTAVSRRLGPFVAAADPALTALGSAAAAGRTTIAPARPVARRLSRLGAAAARPNVLLEQLLASLRDRGATESLLTFFYHVAATSGAYDKLSHLVTAQVTGSPCVVIPTTEGCDGTYGHTGGAATKAAPAQKGRRARPQAPGAAPAPAAATPASPGPAPALPVPKLTLPKLPLPKITLPGITPGDAKGDSGLAAFLHHLLG</sequence>
<name>A0ABY5DXC2_9ACTN</name>
<accession>A0ABY5DXC2</accession>
<dbReference type="PANTHER" id="PTHR33371">
    <property type="entry name" value="INTERMEMBRANE PHOSPHOLIPID TRANSPORT SYSTEM BINDING PROTEIN MLAD-RELATED"/>
    <property type="match status" value="1"/>
</dbReference>
<dbReference type="Proteomes" id="UP001056035">
    <property type="component" value="Chromosome"/>
</dbReference>
<dbReference type="EMBL" id="CP098502">
    <property type="protein sequence ID" value="UTI66678.1"/>
    <property type="molecule type" value="Genomic_DNA"/>
</dbReference>
<protein>
    <submittedName>
        <fullName evidence="3">MlaD family protein</fullName>
    </submittedName>
</protein>
<reference evidence="3 4" key="1">
    <citation type="submission" date="2022-06" db="EMBL/GenBank/DDBJ databases">
        <title>Paraconexibacter antarcticus.</title>
        <authorList>
            <person name="Kim C.S."/>
        </authorList>
    </citation>
    <scope>NUCLEOTIDE SEQUENCE [LARGE SCALE GENOMIC DNA]</scope>
    <source>
        <strain evidence="3 4">02-257</strain>
    </source>
</reference>
<dbReference type="PANTHER" id="PTHR33371:SF4">
    <property type="entry name" value="INTERMEMBRANE PHOSPHOLIPID TRANSPORT SYSTEM BINDING PROTEIN MLAD"/>
    <property type="match status" value="1"/>
</dbReference>
<proteinExistence type="predicted"/>
<evidence type="ECO:0000313" key="3">
    <source>
        <dbReference type="EMBL" id="UTI66678.1"/>
    </source>
</evidence>
<dbReference type="RefSeq" id="WP_254573345.1">
    <property type="nucleotide sequence ID" value="NZ_CP098502.1"/>
</dbReference>
<dbReference type="InterPro" id="IPR003399">
    <property type="entry name" value="Mce/MlaD"/>
</dbReference>
<organism evidence="3 4">
    <name type="scientific">Paraconexibacter antarcticus</name>
    <dbReference type="NCBI Taxonomy" id="2949664"/>
    <lineage>
        <taxon>Bacteria</taxon>
        <taxon>Bacillati</taxon>
        <taxon>Actinomycetota</taxon>
        <taxon>Thermoleophilia</taxon>
        <taxon>Solirubrobacterales</taxon>
        <taxon>Paraconexibacteraceae</taxon>
        <taxon>Paraconexibacter</taxon>
    </lineage>
</organism>
<evidence type="ECO:0000259" key="2">
    <source>
        <dbReference type="Pfam" id="PF02470"/>
    </source>
</evidence>
<keyword evidence="4" id="KW-1185">Reference proteome</keyword>
<gene>
    <name evidence="3" type="ORF">NBH00_10825</name>
</gene>
<evidence type="ECO:0000256" key="1">
    <source>
        <dbReference type="SAM" id="MobiDB-lite"/>
    </source>
</evidence>
<dbReference type="InterPro" id="IPR052336">
    <property type="entry name" value="MlaD_Phospholipid_Transporter"/>
</dbReference>
<feature type="region of interest" description="Disordered" evidence="1">
    <location>
        <begin position="398"/>
        <end position="439"/>
    </location>
</feature>
<evidence type="ECO:0000313" key="4">
    <source>
        <dbReference type="Proteomes" id="UP001056035"/>
    </source>
</evidence>